<dbReference type="Proteomes" id="UP001596388">
    <property type="component" value="Unassembled WGS sequence"/>
</dbReference>
<feature type="domain" description="CobQ/CobB/MinD/ParA nucleotide binding" evidence="3">
    <location>
        <begin position="2"/>
        <end position="203"/>
    </location>
</feature>
<dbReference type="InterPro" id="IPR050625">
    <property type="entry name" value="ParA/MinD_ATPase"/>
</dbReference>
<name>A0ABD5WSA1_9EURY</name>
<organism evidence="4 5">
    <name type="scientific">Halobaculum marinum</name>
    <dbReference type="NCBI Taxonomy" id="3031996"/>
    <lineage>
        <taxon>Archaea</taxon>
        <taxon>Methanobacteriati</taxon>
        <taxon>Methanobacteriota</taxon>
        <taxon>Stenosarchaea group</taxon>
        <taxon>Halobacteria</taxon>
        <taxon>Halobacteriales</taxon>
        <taxon>Haloferacaceae</taxon>
        <taxon>Halobaculum</taxon>
    </lineage>
</organism>
<evidence type="ECO:0000313" key="4">
    <source>
        <dbReference type="EMBL" id="MFC7096136.1"/>
    </source>
</evidence>
<reference evidence="4 5" key="1">
    <citation type="journal article" date="2019" name="Int. J. Syst. Evol. Microbiol.">
        <title>The Global Catalogue of Microorganisms (GCM) 10K type strain sequencing project: providing services to taxonomists for standard genome sequencing and annotation.</title>
        <authorList>
            <consortium name="The Broad Institute Genomics Platform"/>
            <consortium name="The Broad Institute Genome Sequencing Center for Infectious Disease"/>
            <person name="Wu L."/>
            <person name="Ma J."/>
        </authorList>
    </citation>
    <scope>NUCLEOTIDE SEQUENCE [LARGE SCALE GENOMIC DNA]</scope>
    <source>
        <strain evidence="4 5">DT55</strain>
    </source>
</reference>
<dbReference type="EMBL" id="JBHTAG010000002">
    <property type="protein sequence ID" value="MFC7096136.1"/>
    <property type="molecule type" value="Genomic_DNA"/>
</dbReference>
<evidence type="ECO:0000259" key="3">
    <source>
        <dbReference type="Pfam" id="PF01656"/>
    </source>
</evidence>
<keyword evidence="2" id="KW-0067">ATP-binding</keyword>
<dbReference type="SUPFAM" id="SSF52540">
    <property type="entry name" value="P-loop containing nucleoside triphosphate hydrolases"/>
    <property type="match status" value="1"/>
</dbReference>
<dbReference type="Gene3D" id="3.40.50.300">
    <property type="entry name" value="P-loop containing nucleotide triphosphate hydrolases"/>
    <property type="match status" value="1"/>
</dbReference>
<gene>
    <name evidence="4" type="ORF">ACFQKD_02375</name>
</gene>
<evidence type="ECO:0000256" key="2">
    <source>
        <dbReference type="ARBA" id="ARBA00022840"/>
    </source>
</evidence>
<evidence type="ECO:0000256" key="1">
    <source>
        <dbReference type="ARBA" id="ARBA00022741"/>
    </source>
</evidence>
<evidence type="ECO:0000313" key="5">
    <source>
        <dbReference type="Proteomes" id="UP001596388"/>
    </source>
</evidence>
<dbReference type="GO" id="GO:0005524">
    <property type="term" value="F:ATP binding"/>
    <property type="evidence" value="ECO:0007669"/>
    <property type="project" value="UniProtKB-KW"/>
</dbReference>
<sequence length="226" mass="22999">MIAITGGKGGTGKTTTTLALGRALVARGRSVLVVDGDWDLPDLGALAGRSRRVDYPEEPRRAPERGVAVDGDWDEDGDASLHVLPAPERPTDLEPHDTFRVVADGADPETTVLVDCPAGAAPDAVAPVRAADRALLVTEACAAALRDAAKTAAVARRVDTSVAGAVVTRAAVVPSGVDAVLGCPVLGCVPGVDGAVEASARGRAAYRAIAAQVADDEPSVKSRRTV</sequence>
<keyword evidence="5" id="KW-1185">Reference proteome</keyword>
<dbReference type="InterPro" id="IPR002586">
    <property type="entry name" value="CobQ/CobB/MinD/ParA_Nub-bd_dom"/>
</dbReference>
<dbReference type="PANTHER" id="PTHR43384">
    <property type="entry name" value="SEPTUM SITE-DETERMINING PROTEIN MIND HOMOLOG, CHLOROPLASTIC-RELATED"/>
    <property type="match status" value="1"/>
</dbReference>
<keyword evidence="1" id="KW-0547">Nucleotide-binding</keyword>
<dbReference type="InterPro" id="IPR027417">
    <property type="entry name" value="P-loop_NTPase"/>
</dbReference>
<proteinExistence type="predicted"/>
<dbReference type="RefSeq" id="WP_276236376.1">
    <property type="nucleotide sequence ID" value="NZ_CP119989.1"/>
</dbReference>
<dbReference type="Pfam" id="PF01656">
    <property type="entry name" value="CbiA"/>
    <property type="match status" value="1"/>
</dbReference>
<protein>
    <submittedName>
        <fullName evidence="4">MinD/ParA family protein</fullName>
    </submittedName>
</protein>
<comment type="caution">
    <text evidence="4">The sequence shown here is derived from an EMBL/GenBank/DDBJ whole genome shotgun (WGS) entry which is preliminary data.</text>
</comment>
<dbReference type="GeneID" id="79269978"/>
<dbReference type="AlphaFoldDB" id="A0ABD5WSA1"/>
<accession>A0ABD5WSA1</accession>
<dbReference type="PANTHER" id="PTHR43384:SF6">
    <property type="entry name" value="SEPTUM SITE-DETERMINING PROTEIN MIND HOMOLOG, CHLOROPLASTIC"/>
    <property type="match status" value="1"/>
</dbReference>